<evidence type="ECO:0000313" key="2">
    <source>
        <dbReference type="Proteomes" id="UP001055811"/>
    </source>
</evidence>
<sequence length="196" mass="21089">MTCWVHHPFEGPLLSRAEHPDLPVISFPHPEEPSLVHDSEDHSSSSSASASSTGSSNDSAAGESNSKDSIPSVSLTGANQHQSPASQDNTHVGNFGFNNDTPNQDPSNPEGAPPVIIEVFNSPDWINTHIRFRSHEPEAMELDTESPRVDNVLNENMEIDIRSHLASLPPSVVGLLVSVAPGPDSFGRVLQINQHL</sequence>
<gene>
    <name evidence="1" type="ORF">L2E82_30989</name>
</gene>
<reference evidence="1 2" key="2">
    <citation type="journal article" date="2022" name="Mol. Ecol. Resour.">
        <title>The genomes of chicory, endive, great burdock and yacon provide insights into Asteraceae paleo-polyploidization history and plant inulin production.</title>
        <authorList>
            <person name="Fan W."/>
            <person name="Wang S."/>
            <person name="Wang H."/>
            <person name="Wang A."/>
            <person name="Jiang F."/>
            <person name="Liu H."/>
            <person name="Zhao H."/>
            <person name="Xu D."/>
            <person name="Zhang Y."/>
        </authorList>
    </citation>
    <scope>NUCLEOTIDE SEQUENCE [LARGE SCALE GENOMIC DNA]</scope>
    <source>
        <strain evidence="2">cv. Punajuju</strain>
        <tissue evidence="1">Leaves</tissue>
    </source>
</reference>
<organism evidence="1 2">
    <name type="scientific">Cichorium intybus</name>
    <name type="common">Chicory</name>
    <dbReference type="NCBI Taxonomy" id="13427"/>
    <lineage>
        <taxon>Eukaryota</taxon>
        <taxon>Viridiplantae</taxon>
        <taxon>Streptophyta</taxon>
        <taxon>Embryophyta</taxon>
        <taxon>Tracheophyta</taxon>
        <taxon>Spermatophyta</taxon>
        <taxon>Magnoliopsida</taxon>
        <taxon>eudicotyledons</taxon>
        <taxon>Gunneridae</taxon>
        <taxon>Pentapetalae</taxon>
        <taxon>asterids</taxon>
        <taxon>campanulids</taxon>
        <taxon>Asterales</taxon>
        <taxon>Asteraceae</taxon>
        <taxon>Cichorioideae</taxon>
        <taxon>Cichorieae</taxon>
        <taxon>Cichoriinae</taxon>
        <taxon>Cichorium</taxon>
    </lineage>
</organism>
<accession>A0ACB9D1Y6</accession>
<dbReference type="EMBL" id="CM042013">
    <property type="protein sequence ID" value="KAI3740521.1"/>
    <property type="molecule type" value="Genomic_DNA"/>
</dbReference>
<keyword evidence="2" id="KW-1185">Reference proteome</keyword>
<name>A0ACB9D1Y6_CICIN</name>
<dbReference type="Proteomes" id="UP001055811">
    <property type="component" value="Linkage Group LG05"/>
</dbReference>
<evidence type="ECO:0000313" key="1">
    <source>
        <dbReference type="EMBL" id="KAI3740521.1"/>
    </source>
</evidence>
<comment type="caution">
    <text evidence="1">The sequence shown here is derived from an EMBL/GenBank/DDBJ whole genome shotgun (WGS) entry which is preliminary data.</text>
</comment>
<reference evidence="2" key="1">
    <citation type="journal article" date="2022" name="Mol. Ecol. Resour.">
        <title>The genomes of chicory, endive, great burdock and yacon provide insights into Asteraceae palaeo-polyploidization history and plant inulin production.</title>
        <authorList>
            <person name="Fan W."/>
            <person name="Wang S."/>
            <person name="Wang H."/>
            <person name="Wang A."/>
            <person name="Jiang F."/>
            <person name="Liu H."/>
            <person name="Zhao H."/>
            <person name="Xu D."/>
            <person name="Zhang Y."/>
        </authorList>
    </citation>
    <scope>NUCLEOTIDE SEQUENCE [LARGE SCALE GENOMIC DNA]</scope>
    <source>
        <strain evidence="2">cv. Punajuju</strain>
    </source>
</reference>
<protein>
    <submittedName>
        <fullName evidence="1">Uncharacterized protein</fullName>
    </submittedName>
</protein>
<proteinExistence type="predicted"/>